<name>A0A1G9AXK9_9ACTN</name>
<keyword evidence="2" id="KW-1133">Transmembrane helix</keyword>
<organism evidence="4 5">
    <name type="scientific">Streptomyces indicus</name>
    <dbReference type="NCBI Taxonomy" id="417292"/>
    <lineage>
        <taxon>Bacteria</taxon>
        <taxon>Bacillati</taxon>
        <taxon>Actinomycetota</taxon>
        <taxon>Actinomycetes</taxon>
        <taxon>Kitasatosporales</taxon>
        <taxon>Streptomycetaceae</taxon>
        <taxon>Streptomyces</taxon>
    </lineage>
</organism>
<dbReference type="RefSeq" id="WP_093611280.1">
    <property type="nucleotide sequence ID" value="NZ_FNFF01000006.1"/>
</dbReference>
<proteinExistence type="predicted"/>
<feature type="region of interest" description="Disordered" evidence="1">
    <location>
        <begin position="297"/>
        <end position="323"/>
    </location>
</feature>
<feature type="compositionally biased region" description="Gly residues" evidence="1">
    <location>
        <begin position="308"/>
        <end position="323"/>
    </location>
</feature>
<reference evidence="4 5" key="1">
    <citation type="submission" date="2016-10" db="EMBL/GenBank/DDBJ databases">
        <authorList>
            <person name="de Groot N.N."/>
        </authorList>
    </citation>
    <scope>NUCLEOTIDE SEQUENCE [LARGE SCALE GENOMIC DNA]</scope>
    <source>
        <strain evidence="4 5">CGMCC 4.5727</strain>
    </source>
</reference>
<dbReference type="Gene3D" id="1.10.101.10">
    <property type="entry name" value="PGBD-like superfamily/PGBD"/>
    <property type="match status" value="1"/>
</dbReference>
<accession>A0A1G9AXK9</accession>
<keyword evidence="2" id="KW-0812">Transmembrane</keyword>
<feature type="region of interest" description="Disordered" evidence="1">
    <location>
        <begin position="125"/>
        <end position="175"/>
    </location>
</feature>
<evidence type="ECO:0000256" key="1">
    <source>
        <dbReference type="SAM" id="MobiDB-lite"/>
    </source>
</evidence>
<dbReference type="Proteomes" id="UP000199155">
    <property type="component" value="Unassembled WGS sequence"/>
</dbReference>
<evidence type="ECO:0000313" key="5">
    <source>
        <dbReference type="Proteomes" id="UP000199155"/>
    </source>
</evidence>
<dbReference type="InterPro" id="IPR036365">
    <property type="entry name" value="PGBD-like_sf"/>
</dbReference>
<dbReference type="AlphaFoldDB" id="A0A1G9AXK9"/>
<keyword evidence="5" id="KW-1185">Reference proteome</keyword>
<keyword evidence="2" id="KW-0472">Membrane</keyword>
<evidence type="ECO:0000313" key="4">
    <source>
        <dbReference type="EMBL" id="SDK31604.1"/>
    </source>
</evidence>
<dbReference type="Pfam" id="PF01471">
    <property type="entry name" value="PG_binding_1"/>
    <property type="match status" value="1"/>
</dbReference>
<dbReference type="EMBL" id="FNFF01000006">
    <property type="protein sequence ID" value="SDK31604.1"/>
    <property type="molecule type" value="Genomic_DNA"/>
</dbReference>
<feature type="compositionally biased region" description="Gly residues" evidence="1">
    <location>
        <begin position="154"/>
        <end position="164"/>
    </location>
</feature>
<protein>
    <submittedName>
        <fullName evidence="4">Putative peptidoglycan binding domain-containing protein</fullName>
    </submittedName>
</protein>
<evidence type="ECO:0000259" key="3">
    <source>
        <dbReference type="Pfam" id="PF01471"/>
    </source>
</evidence>
<dbReference type="InterPro" id="IPR002477">
    <property type="entry name" value="Peptidoglycan-bd-like"/>
</dbReference>
<dbReference type="SUPFAM" id="SSF47090">
    <property type="entry name" value="PGBD-like"/>
    <property type="match status" value="1"/>
</dbReference>
<feature type="compositionally biased region" description="Basic and acidic residues" evidence="1">
    <location>
        <begin position="127"/>
        <end position="140"/>
    </location>
</feature>
<gene>
    <name evidence="4" type="ORF">SAMN05421806_106190</name>
</gene>
<dbReference type="InterPro" id="IPR036366">
    <property type="entry name" value="PGBDSf"/>
</dbReference>
<feature type="domain" description="Peptidoglycan binding-like" evidence="3">
    <location>
        <begin position="179"/>
        <end position="227"/>
    </location>
</feature>
<dbReference type="OrthoDB" id="3268648at2"/>
<evidence type="ECO:0000256" key="2">
    <source>
        <dbReference type="SAM" id="Phobius"/>
    </source>
</evidence>
<sequence length="417" mass="42231">MEKTKRRRGPLWIGIGVVLVATASGVGALGLGGGGGGEGEAAAQQRTGRTVAVTRATLTDQAELEGNLGHGPEVPFLVKAAGTVTWLPETGTEVKRGQAVLRVDDKPVVLMYGALPVYRELGVVPPRETRGADGDTRSDGGDTDTGGTEASGTAEGGTEAGGSTGAPAGRQAPATPLRGMDVKQFESNLAALGYTGFTVDDTYSELTARAVKEWQEDLGLPRTGRVGVGDILYAPGAVRISGSSVRVGAEAAGTPVSYTSTKRMVTVAASAAETGWARRGTAVHVELPDGRTVRGEVGAVGKDATAPDGGGGEASGGAEEGGGKSAAEVSVTITFAAQKELGRLQSGPVTVRYVVKEREKVLAVPVAALVALAEGGYGLERADGRGFVAVETGLFAGGKVEVSGPGVREGMKVRIPE</sequence>
<feature type="transmembrane region" description="Helical" evidence="2">
    <location>
        <begin position="12"/>
        <end position="31"/>
    </location>
</feature>
<dbReference type="STRING" id="417292.SAMN05421806_106190"/>